<evidence type="ECO:0000313" key="2">
    <source>
        <dbReference type="Proteomes" id="UP001055879"/>
    </source>
</evidence>
<organism evidence="1 2">
    <name type="scientific">Arctium lappa</name>
    <name type="common">Greater burdock</name>
    <name type="synonym">Lappa major</name>
    <dbReference type="NCBI Taxonomy" id="4217"/>
    <lineage>
        <taxon>Eukaryota</taxon>
        <taxon>Viridiplantae</taxon>
        <taxon>Streptophyta</taxon>
        <taxon>Embryophyta</taxon>
        <taxon>Tracheophyta</taxon>
        <taxon>Spermatophyta</taxon>
        <taxon>Magnoliopsida</taxon>
        <taxon>eudicotyledons</taxon>
        <taxon>Gunneridae</taxon>
        <taxon>Pentapetalae</taxon>
        <taxon>asterids</taxon>
        <taxon>campanulids</taxon>
        <taxon>Asterales</taxon>
        <taxon>Asteraceae</taxon>
        <taxon>Carduoideae</taxon>
        <taxon>Cardueae</taxon>
        <taxon>Arctiinae</taxon>
        <taxon>Arctium</taxon>
    </lineage>
</organism>
<evidence type="ECO:0000313" key="1">
    <source>
        <dbReference type="EMBL" id="KAI3769813.1"/>
    </source>
</evidence>
<reference evidence="2" key="1">
    <citation type="journal article" date="2022" name="Mol. Ecol. Resour.">
        <title>The genomes of chicory, endive, great burdock and yacon provide insights into Asteraceae palaeo-polyploidization history and plant inulin production.</title>
        <authorList>
            <person name="Fan W."/>
            <person name="Wang S."/>
            <person name="Wang H."/>
            <person name="Wang A."/>
            <person name="Jiang F."/>
            <person name="Liu H."/>
            <person name="Zhao H."/>
            <person name="Xu D."/>
            <person name="Zhang Y."/>
        </authorList>
    </citation>
    <scope>NUCLEOTIDE SEQUENCE [LARGE SCALE GENOMIC DNA]</scope>
    <source>
        <strain evidence="2">cv. Niubang</strain>
    </source>
</reference>
<sequence>MYHKRGLWAIKAKNGGAFPKHEKKSVVAAPVEKPPKFYPANDVKKPLVNKHKARLTKLRDGTTYRQNRDHEKTRRCVYTNNLHLNENQVMALKEKRIAIDYLSSTQTSQVRNKFEDLEVVTILGFEVFQNLKVI</sequence>
<dbReference type="EMBL" id="CM042047">
    <property type="protein sequence ID" value="KAI3769813.1"/>
    <property type="molecule type" value="Genomic_DNA"/>
</dbReference>
<dbReference type="Proteomes" id="UP001055879">
    <property type="component" value="Linkage Group LG01"/>
</dbReference>
<keyword evidence="2" id="KW-1185">Reference proteome</keyword>
<gene>
    <name evidence="1" type="ORF">L6452_00926</name>
</gene>
<protein>
    <submittedName>
        <fullName evidence="1">Uncharacterized protein</fullName>
    </submittedName>
</protein>
<comment type="caution">
    <text evidence="1">The sequence shown here is derived from an EMBL/GenBank/DDBJ whole genome shotgun (WGS) entry which is preliminary data.</text>
</comment>
<proteinExistence type="predicted"/>
<accession>A0ACB9FFW8</accession>
<reference evidence="1 2" key="2">
    <citation type="journal article" date="2022" name="Mol. Ecol. Resour.">
        <title>The genomes of chicory, endive, great burdock and yacon provide insights into Asteraceae paleo-polyploidization history and plant inulin production.</title>
        <authorList>
            <person name="Fan W."/>
            <person name="Wang S."/>
            <person name="Wang H."/>
            <person name="Wang A."/>
            <person name="Jiang F."/>
            <person name="Liu H."/>
            <person name="Zhao H."/>
            <person name="Xu D."/>
            <person name="Zhang Y."/>
        </authorList>
    </citation>
    <scope>NUCLEOTIDE SEQUENCE [LARGE SCALE GENOMIC DNA]</scope>
    <source>
        <strain evidence="2">cv. Niubang</strain>
    </source>
</reference>
<name>A0ACB9FFW8_ARCLA</name>